<evidence type="ECO:0000313" key="1">
    <source>
        <dbReference type="EMBL" id="PDZ97566.1"/>
    </source>
</evidence>
<evidence type="ECO:0000313" key="2">
    <source>
        <dbReference type="Proteomes" id="UP000219922"/>
    </source>
</evidence>
<gene>
    <name evidence="1" type="ORF">CON36_17085</name>
</gene>
<accession>A0A9X6XYN3</accession>
<dbReference type="AlphaFoldDB" id="A0A9X6XYN3"/>
<comment type="caution">
    <text evidence="1">The sequence shown here is derived from an EMBL/GenBank/DDBJ whole genome shotgun (WGS) entry which is preliminary data.</text>
</comment>
<dbReference type="EMBL" id="NVMX01000022">
    <property type="protein sequence ID" value="PDZ97566.1"/>
    <property type="molecule type" value="Genomic_DNA"/>
</dbReference>
<sequence length="62" mass="7543">MNKEIVYVSRVFALKQKEIVVISTSSFFSYCIRKKPFKYSRNNNEVFISRLLTKILYFNRFH</sequence>
<reference evidence="1 2" key="1">
    <citation type="submission" date="2017-09" db="EMBL/GenBank/DDBJ databases">
        <title>Large-scale bioinformatics analysis of Bacillus genomes uncovers conserved roles of natural products in bacterial physiology.</title>
        <authorList>
            <consortium name="Agbiome Team Llc"/>
            <person name="Bleich R.M."/>
            <person name="Grubbs K.J."/>
            <person name="Santa Maria K.C."/>
            <person name="Allen S.E."/>
            <person name="Farag S."/>
            <person name="Shank E.A."/>
            <person name="Bowers A."/>
        </authorList>
    </citation>
    <scope>NUCLEOTIDE SEQUENCE [LARGE SCALE GENOMIC DNA]</scope>
    <source>
        <strain evidence="1 2">AFS092789</strain>
    </source>
</reference>
<name>A0A9X6XYN3_BACCE</name>
<proteinExistence type="predicted"/>
<dbReference type="Proteomes" id="UP000219922">
    <property type="component" value="Unassembled WGS sequence"/>
</dbReference>
<protein>
    <submittedName>
        <fullName evidence="1">Uncharacterized protein</fullName>
    </submittedName>
</protein>
<organism evidence="1 2">
    <name type="scientific">Bacillus cereus</name>
    <dbReference type="NCBI Taxonomy" id="1396"/>
    <lineage>
        <taxon>Bacteria</taxon>
        <taxon>Bacillati</taxon>
        <taxon>Bacillota</taxon>
        <taxon>Bacilli</taxon>
        <taxon>Bacillales</taxon>
        <taxon>Bacillaceae</taxon>
        <taxon>Bacillus</taxon>
        <taxon>Bacillus cereus group</taxon>
    </lineage>
</organism>